<feature type="compositionally biased region" description="Polar residues" evidence="1">
    <location>
        <begin position="152"/>
        <end position="163"/>
    </location>
</feature>
<organism evidence="2 3">
    <name type="scientific">Cnephaeus nilssonii</name>
    <name type="common">Northern bat</name>
    <name type="synonym">Eptesicus nilssonii</name>
    <dbReference type="NCBI Taxonomy" id="3371016"/>
    <lineage>
        <taxon>Eukaryota</taxon>
        <taxon>Metazoa</taxon>
        <taxon>Chordata</taxon>
        <taxon>Craniata</taxon>
        <taxon>Vertebrata</taxon>
        <taxon>Euteleostomi</taxon>
        <taxon>Mammalia</taxon>
        <taxon>Eutheria</taxon>
        <taxon>Laurasiatheria</taxon>
        <taxon>Chiroptera</taxon>
        <taxon>Yangochiroptera</taxon>
        <taxon>Vespertilionidae</taxon>
        <taxon>Cnephaeus</taxon>
    </lineage>
</organism>
<accession>A0AA40HQV6</accession>
<evidence type="ECO:0000313" key="2">
    <source>
        <dbReference type="EMBL" id="KAK1335663.1"/>
    </source>
</evidence>
<reference evidence="2" key="1">
    <citation type="submission" date="2023-06" db="EMBL/GenBank/DDBJ databases">
        <title>Reference genome for the Northern bat (Eptesicus nilssonii), a most northern bat species.</title>
        <authorList>
            <person name="Laine V.N."/>
            <person name="Pulliainen A.T."/>
            <person name="Lilley T.M."/>
        </authorList>
    </citation>
    <scope>NUCLEOTIDE SEQUENCE</scope>
    <source>
        <strain evidence="2">BLF_Eptnil</strain>
        <tissue evidence="2">Kidney</tissue>
    </source>
</reference>
<protein>
    <submittedName>
        <fullName evidence="2">Uncharacterized protein</fullName>
    </submittedName>
</protein>
<evidence type="ECO:0000256" key="1">
    <source>
        <dbReference type="SAM" id="MobiDB-lite"/>
    </source>
</evidence>
<gene>
    <name evidence="2" type="ORF">QTO34_003456</name>
</gene>
<keyword evidence="3" id="KW-1185">Reference proteome</keyword>
<evidence type="ECO:0000313" key="3">
    <source>
        <dbReference type="Proteomes" id="UP001177744"/>
    </source>
</evidence>
<proteinExistence type="predicted"/>
<dbReference type="EMBL" id="JAULJE010000013">
    <property type="protein sequence ID" value="KAK1335663.1"/>
    <property type="molecule type" value="Genomic_DNA"/>
</dbReference>
<comment type="caution">
    <text evidence="2">The sequence shown here is derived from an EMBL/GenBank/DDBJ whole genome shotgun (WGS) entry which is preliminary data.</text>
</comment>
<name>A0AA40HQV6_CNENI</name>
<dbReference type="Proteomes" id="UP001177744">
    <property type="component" value="Unassembled WGS sequence"/>
</dbReference>
<sequence length="163" mass="17553">MALPLWEHTDHQGAAPALSVCALVVSARHSDQSFRHSADALSTEPDRLGRTVNLDTLWASVNTGKCCQNKAGAAPITDVVIGLQHALGKRKLPKQPVRVKAKSLSTGKAIFDQEHSLGRKADGVLWNSSSLICKMQLTYASSVPGGVETTERASQQMASHEWQ</sequence>
<dbReference type="AlphaFoldDB" id="A0AA40HQV6"/>
<dbReference type="Gene3D" id="3.100.10.10">
    <property type="match status" value="1"/>
</dbReference>
<feature type="region of interest" description="Disordered" evidence="1">
    <location>
        <begin position="144"/>
        <end position="163"/>
    </location>
</feature>